<keyword evidence="1" id="KW-0678">Repressor</keyword>
<reference evidence="7 8" key="1">
    <citation type="submission" date="2020-11" db="EMBL/GenBank/DDBJ databases">
        <authorList>
            <person name="Sun Q."/>
        </authorList>
    </citation>
    <scope>NUCLEOTIDE SEQUENCE [LARGE SCALE GENOMIC DNA]</scope>
    <source>
        <strain evidence="7 8">P8398</strain>
    </source>
</reference>
<keyword evidence="2" id="KW-0805">Transcription regulation</keyword>
<feature type="domain" description="HTH tetR-type" evidence="6">
    <location>
        <begin position="8"/>
        <end position="68"/>
    </location>
</feature>
<dbReference type="PANTHER" id="PTHR47506:SF7">
    <property type="entry name" value="TRANSCRIPTIONAL REGULATORY PROTEIN"/>
    <property type="match status" value="1"/>
</dbReference>
<dbReference type="InterPro" id="IPR036271">
    <property type="entry name" value="Tet_transcr_reg_TetR-rel_C_sf"/>
</dbReference>
<dbReference type="InterPro" id="IPR023772">
    <property type="entry name" value="DNA-bd_HTH_TetR-type_CS"/>
</dbReference>
<feature type="DNA-binding region" description="H-T-H motif" evidence="5">
    <location>
        <begin position="31"/>
        <end position="50"/>
    </location>
</feature>
<protein>
    <submittedName>
        <fullName evidence="7">TetR family transcriptional regulator</fullName>
    </submittedName>
</protein>
<dbReference type="PRINTS" id="PR00455">
    <property type="entry name" value="HTHTETR"/>
</dbReference>
<dbReference type="EMBL" id="CP065053">
    <property type="protein sequence ID" value="QPI52325.1"/>
    <property type="molecule type" value="Genomic_DNA"/>
</dbReference>
<dbReference type="Pfam" id="PF13977">
    <property type="entry name" value="TetR_C_6"/>
    <property type="match status" value="1"/>
</dbReference>
<evidence type="ECO:0000313" key="8">
    <source>
        <dbReference type="Proteomes" id="UP000662888"/>
    </source>
</evidence>
<name>A0AA49AB10_9BURK</name>
<dbReference type="Pfam" id="PF00440">
    <property type="entry name" value="TetR_N"/>
    <property type="match status" value="1"/>
</dbReference>
<dbReference type="InterPro" id="IPR009057">
    <property type="entry name" value="Homeodomain-like_sf"/>
</dbReference>
<gene>
    <name evidence="7" type="ORF">IV454_13050</name>
</gene>
<dbReference type="RefSeq" id="WP_206091794.1">
    <property type="nucleotide sequence ID" value="NZ_CP065053.1"/>
</dbReference>
<evidence type="ECO:0000256" key="5">
    <source>
        <dbReference type="PROSITE-ProRule" id="PRU00335"/>
    </source>
</evidence>
<dbReference type="InterPro" id="IPR039538">
    <property type="entry name" value="BetI_C"/>
</dbReference>
<keyword evidence="8" id="KW-1185">Reference proteome</keyword>
<evidence type="ECO:0000256" key="4">
    <source>
        <dbReference type="ARBA" id="ARBA00023163"/>
    </source>
</evidence>
<dbReference type="SUPFAM" id="SSF46689">
    <property type="entry name" value="Homeodomain-like"/>
    <property type="match status" value="1"/>
</dbReference>
<dbReference type="Gene3D" id="1.10.357.10">
    <property type="entry name" value="Tetracycline Repressor, domain 2"/>
    <property type="match status" value="1"/>
</dbReference>
<evidence type="ECO:0000256" key="3">
    <source>
        <dbReference type="ARBA" id="ARBA00023125"/>
    </source>
</evidence>
<dbReference type="Proteomes" id="UP000662888">
    <property type="component" value="Chromosome"/>
</dbReference>
<evidence type="ECO:0000313" key="7">
    <source>
        <dbReference type="EMBL" id="QPI52325.1"/>
    </source>
</evidence>
<organism evidence="7 8">
    <name type="scientific">Massilia antarctica</name>
    <dbReference type="NCBI Taxonomy" id="2765360"/>
    <lineage>
        <taxon>Bacteria</taxon>
        <taxon>Pseudomonadati</taxon>
        <taxon>Pseudomonadota</taxon>
        <taxon>Betaproteobacteria</taxon>
        <taxon>Burkholderiales</taxon>
        <taxon>Oxalobacteraceae</taxon>
        <taxon>Telluria group</taxon>
        <taxon>Massilia</taxon>
    </lineage>
</organism>
<proteinExistence type="predicted"/>
<evidence type="ECO:0000256" key="2">
    <source>
        <dbReference type="ARBA" id="ARBA00023015"/>
    </source>
</evidence>
<keyword evidence="3 5" id="KW-0238">DNA-binding</keyword>
<dbReference type="InterPro" id="IPR001647">
    <property type="entry name" value="HTH_TetR"/>
</dbReference>
<dbReference type="PROSITE" id="PS50977">
    <property type="entry name" value="HTH_TETR_2"/>
    <property type="match status" value="1"/>
</dbReference>
<dbReference type="PROSITE" id="PS01081">
    <property type="entry name" value="HTH_TETR_1"/>
    <property type="match status" value="1"/>
</dbReference>
<evidence type="ECO:0000259" key="6">
    <source>
        <dbReference type="PROSITE" id="PS50977"/>
    </source>
</evidence>
<sequence>MSRKPNSEQRRAQIVQALLDTMAEHGYEKATIQLIARRAELTPGLLHYHFHSKADILLALVKALAAAAQQRYFAFAQNAADADQRLKAYIDARVGLGEGADPGAVAAWVVIGAEAVRQPEVRAAYQHAIDTEMTLLRELLSASLAAHGKSTANVHALAAALLAMMEGTFQLASAAQASMPTGYAAPMATQLVRRFIDAEPPA</sequence>
<evidence type="ECO:0000256" key="1">
    <source>
        <dbReference type="ARBA" id="ARBA00022491"/>
    </source>
</evidence>
<dbReference type="SUPFAM" id="SSF48498">
    <property type="entry name" value="Tetracyclin repressor-like, C-terminal domain"/>
    <property type="match status" value="1"/>
</dbReference>
<keyword evidence="4" id="KW-0804">Transcription</keyword>
<dbReference type="PANTHER" id="PTHR47506">
    <property type="entry name" value="TRANSCRIPTIONAL REGULATORY PROTEIN"/>
    <property type="match status" value="1"/>
</dbReference>
<accession>A0AA49AB10</accession>